<dbReference type="PRINTS" id="PR00463">
    <property type="entry name" value="EP450I"/>
</dbReference>
<dbReference type="GO" id="GO:0050218">
    <property type="term" value="F:propionate-CoA ligase activity"/>
    <property type="evidence" value="ECO:0007669"/>
    <property type="project" value="TreeGrafter"/>
</dbReference>
<dbReference type="SUPFAM" id="SSF48264">
    <property type="entry name" value="Cytochrome P450"/>
    <property type="match status" value="1"/>
</dbReference>
<dbReference type="PANTHER" id="PTHR43347:SF3">
    <property type="entry name" value="ACYL-COA SYNTHETASE SHORT-CHAIN FAMILY MEMBER 3, MITOCHONDRIAL"/>
    <property type="match status" value="1"/>
</dbReference>
<dbReference type="InterPro" id="IPR001128">
    <property type="entry name" value="Cyt_P450"/>
</dbReference>
<evidence type="ECO:0000256" key="1">
    <source>
        <dbReference type="ARBA" id="ARBA00006432"/>
    </source>
</evidence>
<dbReference type="EMBL" id="JAAAPX010000032">
    <property type="protein sequence ID" value="KAF4239418.1"/>
    <property type="molecule type" value="Genomic_DNA"/>
</dbReference>
<feature type="domain" description="Acetyl-coenzyme A synthetase N-terminal" evidence="9">
    <location>
        <begin position="526"/>
        <end position="586"/>
    </location>
</feature>
<sequence length="1236" mass="137866">MAYELSTLQLSCVALVAFMVVLAFKTSTRKLKENVPPGPKPLPVIGNFLDLPSKGQPEYLHWFKHKDAYGPISSINVMGTTLVIFHDKDAAHAVMGKKAQKTSARPQLNFAQLCGFENFLITHQYDDKYRLHRKMVHQEIGTKGLSAGFRPIQEQESIRFILQTFNRPDDILHHLKTLAAAIVLRITYGYSIERKSPDPLVELIEHAMENLSQAFVPLSWAVDSVPAIKYLPDWFPGMSYRKTAQEWKAINEAAAELPYDFVKRQMIHKAHNPSYVSNLLEKHMAKSEDNKINVTAADEEAIKWTAVSLYAAGSDSTVAIIHSVICGLVMFPEVVTRAQEEIDRVVGSDRLPNFDDRINLPYIDGIIKEAWRWNPVGPMGLTHKSEEDIVCGEYLIPKGSYLLPSLWWFLNDPKEYPEPRVFKPERYMEPFNHPDPSEVAFGYGRRSCAGRFFADASVYITVVQLLAAFNVRKARDDKGNEIPVTLKAIPGMVNRPAPFQFKVEPRSQHHIDLLRRIESEQIPEDEVLQQSLQNPEEFWSRQAEHLHWHRKPDTTLRTAQKSLQDGTTHPTWEWFPGGEISTCYNCVDRHVAAGNGHETAIYYDSPVTSTKETITYYTLLREVETLAGVLRETGVKKGDVVMLYMPMIPVALIGMLAVNRLGAIHSVVFGGFAPNALAQRVEACKPDVLLTASCGIVGNRPPIGYQALVEEAIKLSYHKPSYTIVWQRDQLQWNFQESASTWWRNVWRWIQRVLFRRRTNTAKQSSWQELMANARTRGIKADCVPVQSNQPIYIMHTSGTTGAPKGVLRNSGGHAVGLQFTIKYIFNIHGPRDVMFAASDIGWVVGHSYILYAPLLAGAATVLYEGKPVGTPDTSAFWKVVEEYKVSTMFATPTALRAIKQEDPSNTKLSEIGARGGLRSLQALFLAGERSEPTLVSMYQELLDQHGGKNAQVIDNWWSTEAGSPITGLAIAPHFGLTSEVPKSLDIPPVKPGTAGKPMPGCDVRVVDDHGEEVPKGSMGNIVLALPLGPTAFNTLWLDEERFYKSYLQRFDSRFLDTGDAGWVDQDGYVHVMSRNDDVLNVSAYRLSSGAIEEAISSHPQVAEACVVAIPDQLKGQLPFAFISLSVPDHPDSAIPTPTVASEVQSLVRSRVGAFASLGGIVQGKGMIPKTRSGKTLRRVLRELVENGVYGDLDRSVEVPSTVEDAAAVQVARAKVREYFSRNKGKHKAIEARETA</sequence>
<dbReference type="Pfam" id="PF16177">
    <property type="entry name" value="ACAS_N"/>
    <property type="match status" value="1"/>
</dbReference>
<dbReference type="InterPro" id="IPR020845">
    <property type="entry name" value="AMP-binding_CS"/>
</dbReference>
<keyword evidence="5" id="KW-0349">Heme</keyword>
<keyword evidence="6" id="KW-1133">Transmembrane helix</keyword>
<keyword evidence="3" id="KW-0560">Oxidoreductase</keyword>
<gene>
    <name evidence="10" type="ORF">CNMCM6805_005840</name>
</gene>
<dbReference type="InterPro" id="IPR002401">
    <property type="entry name" value="Cyt_P450_E_grp-I"/>
</dbReference>
<dbReference type="SUPFAM" id="SSF56801">
    <property type="entry name" value="Acetyl-CoA synthetase-like"/>
    <property type="match status" value="1"/>
</dbReference>
<keyword evidence="2 5" id="KW-0479">Metal-binding</keyword>
<protein>
    <submittedName>
        <fullName evidence="10">Uncharacterized protein</fullName>
    </submittedName>
</protein>
<keyword evidence="6" id="KW-0472">Membrane</keyword>
<evidence type="ECO:0000259" key="9">
    <source>
        <dbReference type="Pfam" id="PF16177"/>
    </source>
</evidence>
<dbReference type="PANTHER" id="PTHR43347">
    <property type="entry name" value="ACYL-COA SYNTHETASE"/>
    <property type="match status" value="1"/>
</dbReference>
<dbReference type="InterPro" id="IPR036396">
    <property type="entry name" value="Cyt_P450_sf"/>
</dbReference>
<comment type="cofactor">
    <cofactor evidence="5">
        <name>heme</name>
        <dbReference type="ChEBI" id="CHEBI:30413"/>
    </cofactor>
</comment>
<evidence type="ECO:0000256" key="3">
    <source>
        <dbReference type="ARBA" id="ARBA00023002"/>
    </source>
</evidence>
<organism evidence="10 11">
    <name type="scientific">Aspergillus fumigatiaffinis</name>
    <dbReference type="NCBI Taxonomy" id="340414"/>
    <lineage>
        <taxon>Eukaryota</taxon>
        <taxon>Fungi</taxon>
        <taxon>Dikarya</taxon>
        <taxon>Ascomycota</taxon>
        <taxon>Pezizomycotina</taxon>
        <taxon>Eurotiomycetes</taxon>
        <taxon>Eurotiomycetidae</taxon>
        <taxon>Eurotiales</taxon>
        <taxon>Aspergillaceae</taxon>
        <taxon>Aspergillus</taxon>
        <taxon>Aspergillus subgen. Fumigati</taxon>
    </lineage>
</organism>
<dbReference type="Gene3D" id="1.10.630.10">
    <property type="entry name" value="Cytochrome P450"/>
    <property type="match status" value="1"/>
</dbReference>
<evidence type="ECO:0000313" key="11">
    <source>
        <dbReference type="Proteomes" id="UP000653565"/>
    </source>
</evidence>
<evidence type="ECO:0000256" key="6">
    <source>
        <dbReference type="SAM" id="Phobius"/>
    </source>
</evidence>
<dbReference type="OrthoDB" id="1706066at2759"/>
<feature type="binding site" description="axial binding residue" evidence="5">
    <location>
        <position position="448"/>
    </location>
    <ligand>
        <name>heme</name>
        <dbReference type="ChEBI" id="CHEBI:30413"/>
    </ligand>
    <ligandPart>
        <name>Fe</name>
        <dbReference type="ChEBI" id="CHEBI:18248"/>
    </ligandPart>
</feature>
<keyword evidence="11" id="KW-1185">Reference proteome</keyword>
<dbReference type="Gene3D" id="3.40.50.12780">
    <property type="entry name" value="N-terminal domain of ligase-like"/>
    <property type="match status" value="1"/>
</dbReference>
<evidence type="ECO:0000313" key="10">
    <source>
        <dbReference type="EMBL" id="KAF4239418.1"/>
    </source>
</evidence>
<evidence type="ECO:0000259" key="8">
    <source>
        <dbReference type="Pfam" id="PF13193"/>
    </source>
</evidence>
<proteinExistence type="inferred from homology"/>
<evidence type="ECO:0000259" key="7">
    <source>
        <dbReference type="Pfam" id="PF00501"/>
    </source>
</evidence>
<dbReference type="GO" id="GO:0020037">
    <property type="term" value="F:heme binding"/>
    <property type="evidence" value="ECO:0007669"/>
    <property type="project" value="InterPro"/>
</dbReference>
<name>A0A8H4MDZ6_9EURO</name>
<dbReference type="GO" id="GO:0005506">
    <property type="term" value="F:iron ion binding"/>
    <property type="evidence" value="ECO:0007669"/>
    <property type="project" value="InterPro"/>
</dbReference>
<reference evidence="10" key="2">
    <citation type="submission" date="2020-04" db="EMBL/GenBank/DDBJ databases">
        <authorList>
            <person name="Santos R.A.C."/>
            <person name="Steenwyk J.L."/>
            <person name="Rivero-Menendez O."/>
            <person name="Mead M.E."/>
            <person name="Silva L.P."/>
            <person name="Bastos R.W."/>
            <person name="Alastruey-Izquierdo A."/>
            <person name="Goldman G.H."/>
            <person name="Rokas A."/>
        </authorList>
    </citation>
    <scope>NUCLEOTIDE SEQUENCE</scope>
    <source>
        <strain evidence="10">CNM-CM6805</strain>
    </source>
</reference>
<dbReference type="PROSITE" id="PS00086">
    <property type="entry name" value="CYTOCHROME_P450"/>
    <property type="match status" value="1"/>
</dbReference>
<comment type="similarity">
    <text evidence="1">Belongs to the ATP-dependent AMP-binding enzyme family.</text>
</comment>
<dbReference type="InterPro" id="IPR017972">
    <property type="entry name" value="Cyt_P450_CS"/>
</dbReference>
<dbReference type="Proteomes" id="UP000653565">
    <property type="component" value="Unassembled WGS sequence"/>
</dbReference>
<reference evidence="10" key="1">
    <citation type="journal article" date="2020" name="bioRxiv">
        <title>Genomic and phenotypic heterogeneity of clinical isolates of the human pathogens Aspergillus fumigatus, Aspergillus lentulus and Aspergillus fumigatiaffinis.</title>
        <authorList>
            <person name="dos Santos R.A.C."/>
            <person name="Steenwyk J.L."/>
            <person name="Rivero-Menendez O."/>
            <person name="Mead M.E."/>
            <person name="Silva L.P."/>
            <person name="Bastos R.W."/>
            <person name="Alastruey-Izquierdo A."/>
            <person name="Goldman G.H."/>
            <person name="Rokas A."/>
        </authorList>
    </citation>
    <scope>NUCLEOTIDE SEQUENCE</scope>
    <source>
        <strain evidence="10">CNM-CM6805</strain>
    </source>
</reference>
<dbReference type="InterPro" id="IPR032387">
    <property type="entry name" value="ACAS_N"/>
</dbReference>
<dbReference type="InterPro" id="IPR045851">
    <property type="entry name" value="AMP-bd_C_sf"/>
</dbReference>
<dbReference type="Pfam" id="PF00067">
    <property type="entry name" value="p450"/>
    <property type="match status" value="1"/>
</dbReference>
<dbReference type="AlphaFoldDB" id="A0A8H4MDZ6"/>
<dbReference type="PROSITE" id="PS00455">
    <property type="entry name" value="AMP_BINDING"/>
    <property type="match status" value="1"/>
</dbReference>
<keyword evidence="6" id="KW-0812">Transmembrane</keyword>
<dbReference type="Pfam" id="PF13193">
    <property type="entry name" value="AMP-binding_C"/>
    <property type="match status" value="1"/>
</dbReference>
<evidence type="ECO:0000256" key="4">
    <source>
        <dbReference type="ARBA" id="ARBA00023004"/>
    </source>
</evidence>
<dbReference type="InterPro" id="IPR025110">
    <property type="entry name" value="AMP-bd_C"/>
</dbReference>
<feature type="transmembrane region" description="Helical" evidence="6">
    <location>
        <begin position="6"/>
        <end position="24"/>
    </location>
</feature>
<evidence type="ECO:0000256" key="2">
    <source>
        <dbReference type="ARBA" id="ARBA00022723"/>
    </source>
</evidence>
<dbReference type="Gene3D" id="3.30.300.30">
    <property type="match status" value="1"/>
</dbReference>
<keyword evidence="4 5" id="KW-0408">Iron</keyword>
<comment type="caution">
    <text evidence="10">The sequence shown here is derived from an EMBL/GenBank/DDBJ whole genome shotgun (WGS) entry which is preliminary data.</text>
</comment>
<dbReference type="InterPro" id="IPR000873">
    <property type="entry name" value="AMP-dep_synth/lig_dom"/>
</dbReference>
<dbReference type="Pfam" id="PF00501">
    <property type="entry name" value="AMP-binding"/>
    <property type="match status" value="1"/>
</dbReference>
<feature type="domain" description="AMP-dependent synthetase/ligase" evidence="7">
    <location>
        <begin position="590"/>
        <end position="1025"/>
    </location>
</feature>
<evidence type="ECO:0000256" key="5">
    <source>
        <dbReference type="PIRSR" id="PIRSR602401-1"/>
    </source>
</evidence>
<feature type="domain" description="AMP-binding enzyme C-terminal" evidence="8">
    <location>
        <begin position="1092"/>
        <end position="1175"/>
    </location>
</feature>
<dbReference type="GO" id="GO:0016705">
    <property type="term" value="F:oxidoreductase activity, acting on paired donors, with incorporation or reduction of molecular oxygen"/>
    <property type="evidence" value="ECO:0007669"/>
    <property type="project" value="InterPro"/>
</dbReference>
<dbReference type="CDD" id="cd11065">
    <property type="entry name" value="CYP64-like"/>
    <property type="match status" value="1"/>
</dbReference>
<dbReference type="GO" id="GO:0044283">
    <property type="term" value="P:small molecule biosynthetic process"/>
    <property type="evidence" value="ECO:0007669"/>
    <property type="project" value="UniProtKB-ARBA"/>
</dbReference>
<dbReference type="GO" id="GO:0004497">
    <property type="term" value="F:monooxygenase activity"/>
    <property type="evidence" value="ECO:0007669"/>
    <property type="project" value="InterPro"/>
</dbReference>
<accession>A0A8H4MDZ6</accession>
<dbReference type="InterPro" id="IPR042099">
    <property type="entry name" value="ANL_N_sf"/>
</dbReference>